<dbReference type="InterPro" id="IPR000330">
    <property type="entry name" value="SNF2_N"/>
</dbReference>
<evidence type="ECO:0000256" key="10">
    <source>
        <dbReference type="SAM" id="MobiDB-lite"/>
    </source>
</evidence>
<dbReference type="PANTHER" id="PTHR45626">
    <property type="entry name" value="TRANSCRIPTION TERMINATION FACTOR 2-RELATED"/>
    <property type="match status" value="1"/>
</dbReference>
<proteinExistence type="inferred from homology"/>
<dbReference type="SMART" id="SM00487">
    <property type="entry name" value="DEXDc"/>
    <property type="match status" value="1"/>
</dbReference>
<dbReference type="SUPFAM" id="SSF57850">
    <property type="entry name" value="RING/U-box"/>
    <property type="match status" value="1"/>
</dbReference>
<evidence type="ECO:0000256" key="8">
    <source>
        <dbReference type="ARBA" id="ARBA00022840"/>
    </source>
</evidence>
<dbReference type="Proteomes" id="UP001604336">
    <property type="component" value="Unassembled WGS sequence"/>
</dbReference>
<evidence type="ECO:0000256" key="4">
    <source>
        <dbReference type="ARBA" id="ARBA00022771"/>
    </source>
</evidence>
<protein>
    <submittedName>
        <fullName evidence="14">Helicase protein with RING/U-box domain</fullName>
    </submittedName>
</protein>
<comment type="similarity">
    <text evidence="1">Belongs to the SNF2/RAD54 helicase family. RAD16 subfamily.</text>
</comment>
<dbReference type="GO" id="GO:0004386">
    <property type="term" value="F:helicase activity"/>
    <property type="evidence" value="ECO:0007669"/>
    <property type="project" value="UniProtKB-KW"/>
</dbReference>
<feature type="domain" description="RING-type" evidence="11">
    <location>
        <begin position="570"/>
        <end position="610"/>
    </location>
</feature>
<feature type="compositionally biased region" description="Basic and acidic residues" evidence="10">
    <location>
        <begin position="318"/>
        <end position="329"/>
    </location>
</feature>
<reference evidence="15" key="1">
    <citation type="submission" date="2024-07" db="EMBL/GenBank/DDBJ databases">
        <title>Two chromosome-level genome assemblies of Korean endemic species Abeliophyllum distichum and Forsythia ovata (Oleaceae).</title>
        <authorList>
            <person name="Jang H."/>
        </authorList>
    </citation>
    <scope>NUCLEOTIDE SEQUENCE [LARGE SCALE GENOMIC DNA]</scope>
</reference>
<evidence type="ECO:0000256" key="3">
    <source>
        <dbReference type="ARBA" id="ARBA00022741"/>
    </source>
</evidence>
<dbReference type="InterPro" id="IPR038718">
    <property type="entry name" value="SNF2-like_sf"/>
</dbReference>
<dbReference type="Pfam" id="PF00176">
    <property type="entry name" value="SNF2-rel_dom"/>
    <property type="match status" value="1"/>
</dbReference>
<evidence type="ECO:0000259" key="12">
    <source>
        <dbReference type="PROSITE" id="PS51192"/>
    </source>
</evidence>
<dbReference type="SMART" id="SM00184">
    <property type="entry name" value="RING"/>
    <property type="match status" value="1"/>
</dbReference>
<keyword evidence="8" id="KW-0067">ATP-binding</keyword>
<keyword evidence="7" id="KW-0862">Zinc</keyword>
<evidence type="ECO:0000256" key="2">
    <source>
        <dbReference type="ARBA" id="ARBA00022723"/>
    </source>
</evidence>
<accession>A0ABD1PSF4</accession>
<dbReference type="InterPro" id="IPR013083">
    <property type="entry name" value="Znf_RING/FYVE/PHD"/>
</dbReference>
<dbReference type="PROSITE" id="PS50089">
    <property type="entry name" value="ZF_RING_2"/>
    <property type="match status" value="1"/>
</dbReference>
<evidence type="ECO:0000256" key="9">
    <source>
        <dbReference type="PROSITE-ProRule" id="PRU00175"/>
    </source>
</evidence>
<dbReference type="InterPro" id="IPR001650">
    <property type="entry name" value="Helicase_C-like"/>
</dbReference>
<dbReference type="Pfam" id="PF13923">
    <property type="entry name" value="zf-C3HC4_2"/>
    <property type="match status" value="1"/>
</dbReference>
<dbReference type="SMART" id="SM00490">
    <property type="entry name" value="HELICc"/>
    <property type="match status" value="1"/>
</dbReference>
<keyword evidence="15" id="KW-1185">Reference proteome</keyword>
<evidence type="ECO:0000313" key="14">
    <source>
        <dbReference type="EMBL" id="KAL2466864.1"/>
    </source>
</evidence>
<feature type="region of interest" description="Disordered" evidence="10">
    <location>
        <begin position="1"/>
        <end position="41"/>
    </location>
</feature>
<dbReference type="InterPro" id="IPR049730">
    <property type="entry name" value="SNF2/RAD54-like_C"/>
</dbReference>
<dbReference type="Gene3D" id="3.40.50.300">
    <property type="entry name" value="P-loop containing nucleotide triphosphate hydrolases"/>
    <property type="match status" value="1"/>
</dbReference>
<evidence type="ECO:0000256" key="6">
    <source>
        <dbReference type="ARBA" id="ARBA00022806"/>
    </source>
</evidence>
<gene>
    <name evidence="14" type="ORF">Adt_42715</name>
</gene>
<dbReference type="Pfam" id="PF00271">
    <property type="entry name" value="Helicase_C"/>
    <property type="match status" value="1"/>
</dbReference>
<keyword evidence="2" id="KW-0479">Metal-binding</keyword>
<evidence type="ECO:0000259" key="13">
    <source>
        <dbReference type="PROSITE" id="PS51194"/>
    </source>
</evidence>
<sequence length="825" mass="94220">MKPRSHEDAASSSKGNKNLEYINSDEDDHNTMSSNSDNDAIHDEFENKLNATKENGQGEILDNDVAIEVAQEEGEREIDGNVIVEMRESKRKKKSLLLWEIWEQENEKWFAENSAKYNDLSYDNDKLGGIVEPPPDLIMPLLRHQKEWLAWSLNQEASAIRGGILADEMGMGKTVQAISLVLTKREMNRAIPGTEIPASSTTSSMELPAIKGTLVICPLVAAKQWVSEIERCTSRGSTEVLLYHGGKREKNLHQFSEYDFVITTYSVIEADYRKYHMPKEKCHICGNSFYDNKLKNHVQNCKPNNTSDSEVKTKRRDPKKERKSGEKENSVPTGKSLLHSVKWDRIILDEAHYIKDRRSNTARAVFALQSSHKWALCGTPFQNHIGELYSLRAHVATPEVPVMGTSNFSDLETLNFFVFARGECPHCPHKRRHFCWWNKYISPPSKDYWIKRDRKFTMILLIHKILKSILLRRTKKGRASDLALPPKTVIVRRDTLDVEEEDYYTALYNNSRAQFNAYIEAGMLHNYAYVFAQLMSLRLAVNHPYLVEYSLNAMKKGKGRAVDTSNGDQCGLCHDLVEDPVVTSCAHVFCKSCLTDLFARMGQDSCPSCSKLLTVDFTDNKYGREQKARTTVLGFKSSSILNRIPLKAFKTSTKIEALREEIRFMVERDGSAKGIVFSQFTSFLELIHYSLRKSGVNCVQLDGSMPIEARDAVITRFKEDPDCRIFLMSLKAGCVALNLTVASNVFMMDPWWNPALERQAQDRIYRIGQYKPMRIVRFIIENTVEEKILKLQEQKELMFDGTVDDSAETLPNVEHSDMMFLFGLA</sequence>
<dbReference type="PROSITE" id="PS00518">
    <property type="entry name" value="ZF_RING_1"/>
    <property type="match status" value="1"/>
</dbReference>
<feature type="domain" description="Helicase ATP-binding" evidence="12">
    <location>
        <begin position="154"/>
        <end position="398"/>
    </location>
</feature>
<dbReference type="PROSITE" id="PS51192">
    <property type="entry name" value="HELICASE_ATP_BIND_1"/>
    <property type="match status" value="1"/>
</dbReference>
<dbReference type="GO" id="GO:0008270">
    <property type="term" value="F:zinc ion binding"/>
    <property type="evidence" value="ECO:0007669"/>
    <property type="project" value="UniProtKB-KW"/>
</dbReference>
<dbReference type="InterPro" id="IPR014001">
    <property type="entry name" value="Helicase_ATP-bd"/>
</dbReference>
<evidence type="ECO:0000259" key="11">
    <source>
        <dbReference type="PROSITE" id="PS50089"/>
    </source>
</evidence>
<dbReference type="InterPro" id="IPR027417">
    <property type="entry name" value="P-loop_NTPase"/>
</dbReference>
<keyword evidence="5" id="KW-0378">Hydrolase</keyword>
<keyword evidence="6 14" id="KW-0347">Helicase</keyword>
<dbReference type="InterPro" id="IPR001841">
    <property type="entry name" value="Znf_RING"/>
</dbReference>
<dbReference type="CDD" id="cd18793">
    <property type="entry name" value="SF2_C_SNF"/>
    <property type="match status" value="1"/>
</dbReference>
<evidence type="ECO:0000256" key="1">
    <source>
        <dbReference type="ARBA" id="ARBA00008438"/>
    </source>
</evidence>
<dbReference type="InterPro" id="IPR050628">
    <property type="entry name" value="SNF2_RAD54_helicase_TF"/>
</dbReference>
<dbReference type="SUPFAM" id="SSF52540">
    <property type="entry name" value="P-loop containing nucleoside triphosphate hydrolases"/>
    <property type="match status" value="2"/>
</dbReference>
<keyword evidence="3" id="KW-0547">Nucleotide-binding</keyword>
<dbReference type="InterPro" id="IPR017907">
    <property type="entry name" value="Znf_RING_CS"/>
</dbReference>
<organism evidence="14 15">
    <name type="scientific">Abeliophyllum distichum</name>
    <dbReference type="NCBI Taxonomy" id="126358"/>
    <lineage>
        <taxon>Eukaryota</taxon>
        <taxon>Viridiplantae</taxon>
        <taxon>Streptophyta</taxon>
        <taxon>Embryophyta</taxon>
        <taxon>Tracheophyta</taxon>
        <taxon>Spermatophyta</taxon>
        <taxon>Magnoliopsida</taxon>
        <taxon>eudicotyledons</taxon>
        <taxon>Gunneridae</taxon>
        <taxon>Pentapetalae</taxon>
        <taxon>asterids</taxon>
        <taxon>lamiids</taxon>
        <taxon>Lamiales</taxon>
        <taxon>Oleaceae</taxon>
        <taxon>Forsythieae</taxon>
        <taxon>Abeliophyllum</taxon>
    </lineage>
</organism>
<dbReference type="CDD" id="cd18008">
    <property type="entry name" value="DEXDc_SHPRH-like"/>
    <property type="match status" value="1"/>
</dbReference>
<dbReference type="GO" id="GO:0005524">
    <property type="term" value="F:ATP binding"/>
    <property type="evidence" value="ECO:0007669"/>
    <property type="project" value="UniProtKB-KW"/>
</dbReference>
<evidence type="ECO:0000313" key="15">
    <source>
        <dbReference type="Proteomes" id="UP001604336"/>
    </source>
</evidence>
<feature type="region of interest" description="Disordered" evidence="10">
    <location>
        <begin position="300"/>
        <end position="333"/>
    </location>
</feature>
<feature type="domain" description="Helicase C-terminal" evidence="13">
    <location>
        <begin position="650"/>
        <end position="814"/>
    </location>
</feature>
<dbReference type="AlphaFoldDB" id="A0ABD1PSF4"/>
<comment type="caution">
    <text evidence="14">The sequence shown here is derived from an EMBL/GenBank/DDBJ whole genome shotgun (WGS) entry which is preliminary data.</text>
</comment>
<dbReference type="PROSITE" id="PS51194">
    <property type="entry name" value="HELICASE_CTER"/>
    <property type="match status" value="1"/>
</dbReference>
<dbReference type="Gene3D" id="3.40.50.10810">
    <property type="entry name" value="Tandem AAA-ATPase domain"/>
    <property type="match status" value="2"/>
</dbReference>
<dbReference type="PANTHER" id="PTHR45626:SF12">
    <property type="entry name" value="DNA REPAIR PROTEIN RAD16"/>
    <property type="match status" value="1"/>
</dbReference>
<name>A0ABD1PSF4_9LAMI</name>
<evidence type="ECO:0000256" key="5">
    <source>
        <dbReference type="ARBA" id="ARBA00022801"/>
    </source>
</evidence>
<evidence type="ECO:0000256" key="7">
    <source>
        <dbReference type="ARBA" id="ARBA00022833"/>
    </source>
</evidence>
<dbReference type="GO" id="GO:0016787">
    <property type="term" value="F:hydrolase activity"/>
    <property type="evidence" value="ECO:0007669"/>
    <property type="project" value="UniProtKB-KW"/>
</dbReference>
<dbReference type="Gene3D" id="3.30.40.10">
    <property type="entry name" value="Zinc/RING finger domain, C3HC4 (zinc finger)"/>
    <property type="match status" value="1"/>
</dbReference>
<keyword evidence="4 9" id="KW-0863">Zinc-finger</keyword>
<dbReference type="EMBL" id="JBFOLK010000013">
    <property type="protein sequence ID" value="KAL2466864.1"/>
    <property type="molecule type" value="Genomic_DNA"/>
</dbReference>